<sequence length="59" mass="6544">MIPTRNRTRLAAVLTRRRSPAAPKQEAATCPGGETRPEPATPEPESERRQTPSYSLIGW</sequence>
<keyword evidence="3" id="KW-1185">Reference proteome</keyword>
<reference evidence="3" key="1">
    <citation type="journal article" date="2019" name="Int. J. Syst. Evol. Microbiol.">
        <title>The Global Catalogue of Microorganisms (GCM) 10K type strain sequencing project: providing services to taxonomists for standard genome sequencing and annotation.</title>
        <authorList>
            <consortium name="The Broad Institute Genomics Platform"/>
            <consortium name="The Broad Institute Genome Sequencing Center for Infectious Disease"/>
            <person name="Wu L."/>
            <person name="Ma J."/>
        </authorList>
    </citation>
    <scope>NUCLEOTIDE SEQUENCE [LARGE SCALE GENOMIC DNA]</scope>
    <source>
        <strain evidence="3">JCM 14303</strain>
    </source>
</reference>
<comment type="caution">
    <text evidence="2">The sequence shown here is derived from an EMBL/GenBank/DDBJ whole genome shotgun (WGS) entry which is preliminary data.</text>
</comment>
<dbReference type="RefSeq" id="WP_344182281.1">
    <property type="nucleotide sequence ID" value="NZ_BAAANC010000004.1"/>
</dbReference>
<organism evidence="2 3">
    <name type="scientific">Kribbella lupini</name>
    <dbReference type="NCBI Taxonomy" id="291602"/>
    <lineage>
        <taxon>Bacteria</taxon>
        <taxon>Bacillati</taxon>
        <taxon>Actinomycetota</taxon>
        <taxon>Actinomycetes</taxon>
        <taxon>Propionibacteriales</taxon>
        <taxon>Kribbellaceae</taxon>
        <taxon>Kribbella</taxon>
    </lineage>
</organism>
<evidence type="ECO:0000256" key="1">
    <source>
        <dbReference type="SAM" id="MobiDB-lite"/>
    </source>
</evidence>
<dbReference type="EMBL" id="BAAANC010000004">
    <property type="protein sequence ID" value="GAA1556639.1"/>
    <property type="molecule type" value="Genomic_DNA"/>
</dbReference>
<evidence type="ECO:0000313" key="2">
    <source>
        <dbReference type="EMBL" id="GAA1556639.1"/>
    </source>
</evidence>
<feature type="region of interest" description="Disordered" evidence="1">
    <location>
        <begin position="1"/>
        <end position="59"/>
    </location>
</feature>
<accession>A0ABP4N6Y9</accession>
<protein>
    <submittedName>
        <fullName evidence="2">Uncharacterized protein</fullName>
    </submittedName>
</protein>
<evidence type="ECO:0000313" key="3">
    <source>
        <dbReference type="Proteomes" id="UP001500363"/>
    </source>
</evidence>
<name>A0ABP4N6Y9_9ACTN</name>
<proteinExistence type="predicted"/>
<gene>
    <name evidence="2" type="ORF">GCM10009741_71600</name>
</gene>
<dbReference type="Proteomes" id="UP001500363">
    <property type="component" value="Unassembled WGS sequence"/>
</dbReference>